<reference evidence="2" key="1">
    <citation type="journal article" date="2019" name="BMC Genomics">
        <title>A new reference genome for Sorghum bicolor reveals high levels of sequence similarity between sweet and grain genotypes: implications for the genetics of sugar metabolism.</title>
        <authorList>
            <person name="Cooper E.A."/>
            <person name="Brenton Z.W."/>
            <person name="Flinn B.S."/>
            <person name="Jenkins J."/>
            <person name="Shu S."/>
            <person name="Flowers D."/>
            <person name="Luo F."/>
            <person name="Wang Y."/>
            <person name="Xia P."/>
            <person name="Barry K."/>
            <person name="Daum C."/>
            <person name="Lipzen A."/>
            <person name="Yoshinaga Y."/>
            <person name="Schmutz J."/>
            <person name="Saski C."/>
            <person name="Vermerris W."/>
            <person name="Kresovich S."/>
        </authorList>
    </citation>
    <scope>NUCLEOTIDE SEQUENCE</scope>
</reference>
<organism evidence="2 3">
    <name type="scientific">Sorghum bicolor</name>
    <name type="common">Sorghum</name>
    <name type="synonym">Sorghum vulgare</name>
    <dbReference type="NCBI Taxonomy" id="4558"/>
    <lineage>
        <taxon>Eukaryota</taxon>
        <taxon>Viridiplantae</taxon>
        <taxon>Streptophyta</taxon>
        <taxon>Embryophyta</taxon>
        <taxon>Tracheophyta</taxon>
        <taxon>Spermatophyta</taxon>
        <taxon>Magnoliopsida</taxon>
        <taxon>Liliopsida</taxon>
        <taxon>Poales</taxon>
        <taxon>Poaceae</taxon>
        <taxon>PACMAD clade</taxon>
        <taxon>Panicoideae</taxon>
        <taxon>Andropogonodae</taxon>
        <taxon>Andropogoneae</taxon>
        <taxon>Sorghinae</taxon>
        <taxon>Sorghum</taxon>
    </lineage>
</organism>
<dbReference type="EMBL" id="CM027689">
    <property type="protein sequence ID" value="KAG0514160.1"/>
    <property type="molecule type" value="Genomic_DNA"/>
</dbReference>
<dbReference type="Proteomes" id="UP000807115">
    <property type="component" value="Chromosome 10"/>
</dbReference>
<accession>A0A921Q4H5</accession>
<sequence length="78" mass="8403">MEPSTARCRHQDPCARRCAPPSATRPAARLASPCPAPRSPCPEEAHRRGPPPPQCPARQLPPLQPSPAAPRRLAAETR</sequence>
<proteinExistence type="predicted"/>
<evidence type="ECO:0000313" key="3">
    <source>
        <dbReference type="Proteomes" id="UP000807115"/>
    </source>
</evidence>
<feature type="region of interest" description="Disordered" evidence="1">
    <location>
        <begin position="1"/>
        <end position="78"/>
    </location>
</feature>
<gene>
    <name evidence="2" type="ORF">BDA96_10G166400</name>
</gene>
<comment type="caution">
    <text evidence="2">The sequence shown here is derived from an EMBL/GenBank/DDBJ whole genome shotgun (WGS) entry which is preliminary data.</text>
</comment>
<protein>
    <submittedName>
        <fullName evidence="2">Uncharacterized protein</fullName>
    </submittedName>
</protein>
<evidence type="ECO:0000313" key="2">
    <source>
        <dbReference type="EMBL" id="KAG0514160.1"/>
    </source>
</evidence>
<reference evidence="2" key="2">
    <citation type="submission" date="2020-10" db="EMBL/GenBank/DDBJ databases">
        <authorList>
            <person name="Cooper E.A."/>
            <person name="Brenton Z.W."/>
            <person name="Flinn B.S."/>
            <person name="Jenkins J."/>
            <person name="Shu S."/>
            <person name="Flowers D."/>
            <person name="Luo F."/>
            <person name="Wang Y."/>
            <person name="Xia P."/>
            <person name="Barry K."/>
            <person name="Daum C."/>
            <person name="Lipzen A."/>
            <person name="Yoshinaga Y."/>
            <person name="Schmutz J."/>
            <person name="Saski C."/>
            <person name="Vermerris W."/>
            <person name="Kresovich S."/>
        </authorList>
    </citation>
    <scope>NUCLEOTIDE SEQUENCE</scope>
</reference>
<dbReference type="AlphaFoldDB" id="A0A921Q4H5"/>
<name>A0A921Q4H5_SORBI</name>
<evidence type="ECO:0000256" key="1">
    <source>
        <dbReference type="SAM" id="MobiDB-lite"/>
    </source>
</evidence>